<dbReference type="PANTHER" id="PTHR46082:SF11">
    <property type="entry name" value="AAA+ ATPASE DOMAIN-CONTAINING PROTEIN-RELATED"/>
    <property type="match status" value="1"/>
</dbReference>
<dbReference type="OrthoDB" id="5986190at2759"/>
<dbReference type="Gene3D" id="3.40.50.300">
    <property type="entry name" value="P-loop containing nucleotide triphosphate hydrolases"/>
    <property type="match status" value="1"/>
</dbReference>
<dbReference type="InterPro" id="IPR053137">
    <property type="entry name" value="NLR-like"/>
</dbReference>
<dbReference type="EMBL" id="ML735216">
    <property type="protein sequence ID" value="KAE8396150.1"/>
    <property type="molecule type" value="Genomic_DNA"/>
</dbReference>
<feature type="domain" description="NB-ARC" evidence="1">
    <location>
        <begin position="291"/>
        <end position="464"/>
    </location>
</feature>
<dbReference type="SUPFAM" id="SSF52540">
    <property type="entry name" value="P-loop containing nucleoside triphosphate hydrolases"/>
    <property type="match status" value="1"/>
</dbReference>
<dbReference type="InterPro" id="IPR027417">
    <property type="entry name" value="P-loop_NTPase"/>
</dbReference>
<dbReference type="InterPro" id="IPR002182">
    <property type="entry name" value="NB-ARC"/>
</dbReference>
<dbReference type="Proteomes" id="UP000326877">
    <property type="component" value="Unassembled WGS sequence"/>
</dbReference>
<reference evidence="2" key="1">
    <citation type="submission" date="2019-04" db="EMBL/GenBank/DDBJ databases">
        <title>Friends and foes A comparative genomics studyof 23 Aspergillus species from section Flavi.</title>
        <authorList>
            <consortium name="DOE Joint Genome Institute"/>
            <person name="Kjaerbolling I."/>
            <person name="Vesth T."/>
            <person name="Frisvad J.C."/>
            <person name="Nybo J.L."/>
            <person name="Theobald S."/>
            <person name="Kildgaard S."/>
            <person name="Isbrandt T."/>
            <person name="Kuo A."/>
            <person name="Sato A."/>
            <person name="Lyhne E.K."/>
            <person name="Kogle M.E."/>
            <person name="Wiebenga A."/>
            <person name="Kun R.S."/>
            <person name="Lubbers R.J."/>
            <person name="Makela M.R."/>
            <person name="Barry K."/>
            <person name="Chovatia M."/>
            <person name="Clum A."/>
            <person name="Daum C."/>
            <person name="Haridas S."/>
            <person name="He G."/>
            <person name="LaButti K."/>
            <person name="Lipzen A."/>
            <person name="Mondo S."/>
            <person name="Riley R."/>
            <person name="Salamov A."/>
            <person name="Simmons B.A."/>
            <person name="Magnuson J.K."/>
            <person name="Henrissat B."/>
            <person name="Mortensen U.H."/>
            <person name="Larsen T.O."/>
            <person name="Devries R.P."/>
            <person name="Grigoriev I.V."/>
            <person name="Machida M."/>
            <person name="Baker S.E."/>
            <person name="Andersen M.R."/>
        </authorList>
    </citation>
    <scope>NUCLEOTIDE SEQUENCE [LARGE SCALE GENOMIC DNA]</scope>
    <source>
        <strain evidence="2">IBT 14317</strain>
    </source>
</reference>
<dbReference type="InterPro" id="IPR011990">
    <property type="entry name" value="TPR-like_helical_dom_sf"/>
</dbReference>
<evidence type="ECO:0000313" key="2">
    <source>
        <dbReference type="EMBL" id="KAE8396150.1"/>
    </source>
</evidence>
<dbReference type="AlphaFoldDB" id="A0A5N7CPF6"/>
<dbReference type="Pfam" id="PF13424">
    <property type="entry name" value="TPR_12"/>
    <property type="match status" value="1"/>
</dbReference>
<dbReference type="InterPro" id="IPR035994">
    <property type="entry name" value="Nucleoside_phosphorylase_sf"/>
</dbReference>
<protein>
    <recommendedName>
        <fullName evidence="1">NB-ARC domain-containing protein</fullName>
    </recommendedName>
</protein>
<proteinExistence type="predicted"/>
<dbReference type="Pfam" id="PF00931">
    <property type="entry name" value="NB-ARC"/>
    <property type="match status" value="1"/>
</dbReference>
<name>A0A5N7CPF6_PETAA</name>
<organism evidence="2">
    <name type="scientific">Petromyces alliaceus</name>
    <name type="common">Aspergillus alliaceus</name>
    <dbReference type="NCBI Taxonomy" id="209559"/>
    <lineage>
        <taxon>Eukaryota</taxon>
        <taxon>Fungi</taxon>
        <taxon>Dikarya</taxon>
        <taxon>Ascomycota</taxon>
        <taxon>Pezizomycotina</taxon>
        <taxon>Eurotiomycetes</taxon>
        <taxon>Eurotiomycetidae</taxon>
        <taxon>Eurotiales</taxon>
        <taxon>Aspergillaceae</taxon>
        <taxon>Aspergillus</taxon>
        <taxon>Aspergillus subgen. Circumdati</taxon>
    </lineage>
</organism>
<dbReference type="PANTHER" id="PTHR46082">
    <property type="entry name" value="ATP/GTP-BINDING PROTEIN-RELATED"/>
    <property type="match status" value="1"/>
</dbReference>
<evidence type="ECO:0000259" key="1">
    <source>
        <dbReference type="Pfam" id="PF00931"/>
    </source>
</evidence>
<gene>
    <name evidence="2" type="ORF">BDV23DRAFT_168407</name>
</gene>
<sequence>MAFLTPDDYTIAWICALPLEAAAARAMLDEAHTPPQLSTDSNAYEFGELSGHYIVIAYLPAGVYGKVSAAAFGLMVGIGGGVPGKNNDIRLGDVIYDYGKVVQGGQFELMGTSNKPPLTLLTRLSQLEAKQITGSGEDTLLKTVSEVLEQNPNMKGRVSLPDQHTDFLFYNCEKCDKEQLVKRPMRDTRVMKDSGTRDCLAQQYGILCFEMEAAGLMDELPTLVIRGICDYCDSHKQKQWQGYAALTAAAYTKLLLSIMPGCHTDSGLLKGKHVQHFMVPLARNPKFVSRQTEITKLEELLAMQDGPRRVAITGLGGIGKTQVALEVAHRIHDRDKECSVFWIPCTSHAIIEQTFLKVAQTLGQYLIKTTEIKEQIKLYLSSERAGKWLLVFDNADDINMWLAANDTAPPFEDFLPQSDQGRILFTTRNRKLAMKLAPFNIIPIPDMDKETAFQILRKTLAHKDLLKDDMTAATLLEQLAFLPLAITQASAYIIENNISLFNYLAILQEQEQDADIQNPVMTTWLISFKQIQCQNQLAAGYLYFMACINPRNIPQSILPLQTTKKQMLDALGLLNAYLFTNIQDTGISMHRLVHIATRNWLRNNGIIGHWIRRVADRIEGIFPDSHYTNRELWREYLPHALALVQEKEFIMKQNTALVGRIADCLVSDGRYQEAEALQKELMEINQERNGPDHPSTLNSMAKLASTYRNQGRWNEAEKLEVQVLESRKTVLGAEHPSTLTSMAKLAFTYYKQGRLNEADNLEMQVLKTRMTVLGAEHPDTLTSVENLAYAWKNQGRLPDALALIREYCRLRNSTLGPDHPDFRNSSHALGDWQDEHNLLLNYKYPPASTLTQKLEHPQDQELIARHTPATVTIHPFHEEHVALTHTQRRLAAGLLFQDHPLIMASRAFSPAPGGHDLQEVD</sequence>
<dbReference type="GO" id="GO:0003824">
    <property type="term" value="F:catalytic activity"/>
    <property type="evidence" value="ECO:0007669"/>
    <property type="project" value="InterPro"/>
</dbReference>
<dbReference type="Gene3D" id="1.25.40.10">
    <property type="entry name" value="Tetratricopeptide repeat domain"/>
    <property type="match status" value="1"/>
</dbReference>
<dbReference type="Pfam" id="PF13374">
    <property type="entry name" value="TPR_10"/>
    <property type="match status" value="2"/>
</dbReference>
<dbReference type="SUPFAM" id="SSF48452">
    <property type="entry name" value="TPR-like"/>
    <property type="match status" value="2"/>
</dbReference>
<dbReference type="GO" id="GO:0043531">
    <property type="term" value="F:ADP binding"/>
    <property type="evidence" value="ECO:0007669"/>
    <property type="project" value="InterPro"/>
</dbReference>
<dbReference type="SUPFAM" id="SSF53167">
    <property type="entry name" value="Purine and uridine phosphorylases"/>
    <property type="match status" value="1"/>
</dbReference>
<dbReference type="Gene3D" id="3.40.50.1580">
    <property type="entry name" value="Nucleoside phosphorylase domain"/>
    <property type="match status" value="1"/>
</dbReference>
<dbReference type="GO" id="GO:0009116">
    <property type="term" value="P:nucleoside metabolic process"/>
    <property type="evidence" value="ECO:0007669"/>
    <property type="project" value="InterPro"/>
</dbReference>
<accession>A0A5N7CPF6</accession>